<keyword evidence="4" id="KW-0378">Hydrolase</keyword>
<feature type="signal peptide" evidence="2">
    <location>
        <begin position="1"/>
        <end position="24"/>
    </location>
</feature>
<proteinExistence type="predicted"/>
<accession>A0A0C1EU59</accession>
<dbReference type="RefSeq" id="WP_039405256.1">
    <property type="nucleotide sequence ID" value="NZ_CP094242.1"/>
</dbReference>
<name>A0A0C1EU59_9NEIS</name>
<keyword evidence="6" id="KW-1185">Reference proteome</keyword>
<dbReference type="SUPFAM" id="SSF53474">
    <property type="entry name" value="alpha/beta-Hydrolases"/>
    <property type="match status" value="1"/>
</dbReference>
<dbReference type="InterPro" id="IPR029058">
    <property type="entry name" value="AB_hydrolase_fold"/>
</dbReference>
<dbReference type="EMBL" id="CP094242">
    <property type="protein sequence ID" value="UNV88128.1"/>
    <property type="molecule type" value="Genomic_DNA"/>
</dbReference>
<dbReference type="PANTHER" id="PTHR43037:SF1">
    <property type="entry name" value="BLL1128 PROTEIN"/>
    <property type="match status" value="1"/>
</dbReference>
<dbReference type="Gene3D" id="3.40.50.1820">
    <property type="entry name" value="alpha/beta hydrolase"/>
    <property type="match status" value="1"/>
</dbReference>
<dbReference type="AlphaFoldDB" id="A0A0C1EU59"/>
<dbReference type="Proteomes" id="UP000829504">
    <property type="component" value="Chromosome"/>
</dbReference>
<dbReference type="PROSITE" id="PS51257">
    <property type="entry name" value="PROKAR_LIPOPROTEIN"/>
    <property type="match status" value="1"/>
</dbReference>
<gene>
    <name evidence="3" type="ORF">MCC93_03880</name>
    <name evidence="4" type="ORF">MON37_04160</name>
</gene>
<evidence type="ECO:0000313" key="4">
    <source>
        <dbReference type="EMBL" id="UNV88128.1"/>
    </source>
</evidence>
<dbReference type="EMBL" id="JUFZ01000015">
    <property type="protein sequence ID" value="KIC12653.1"/>
    <property type="molecule type" value="Genomic_DNA"/>
</dbReference>
<reference evidence="4 6" key="2">
    <citation type="submission" date="2022-03" db="EMBL/GenBank/DDBJ databases">
        <title>Genome sequencing of Morococcus cerebrosus.</title>
        <authorList>
            <person name="Baek M.-G."/>
            <person name="Yi H."/>
        </authorList>
    </citation>
    <scope>NUCLEOTIDE SEQUENCE [LARGE SCALE GENOMIC DNA]</scope>
    <source>
        <strain evidence="4 6">CIP 81.93</strain>
    </source>
</reference>
<evidence type="ECO:0000313" key="6">
    <source>
        <dbReference type="Proteomes" id="UP000829504"/>
    </source>
</evidence>
<reference evidence="3 5" key="1">
    <citation type="submission" date="2014-12" db="EMBL/GenBank/DDBJ databases">
        <title>Genome sequence of Morococcus cerebrosus.</title>
        <authorList>
            <person name="Shin S.-K."/>
            <person name="Yi H."/>
        </authorList>
    </citation>
    <scope>NUCLEOTIDE SEQUENCE [LARGE SCALE GENOMIC DNA]</scope>
    <source>
        <strain evidence="3 5">CIP 81.93</strain>
    </source>
</reference>
<dbReference type="Proteomes" id="UP000031390">
    <property type="component" value="Unassembled WGS sequence"/>
</dbReference>
<protein>
    <submittedName>
        <fullName evidence="4">Alpha/beta hydrolase-fold protein</fullName>
    </submittedName>
    <submittedName>
        <fullName evidence="3">Pyrroline-5-carboxylate reductase</fullName>
    </submittedName>
</protein>
<organism evidence="3 5">
    <name type="scientific">Morococcus cerebrosus</name>
    <dbReference type="NCBI Taxonomy" id="1056807"/>
    <lineage>
        <taxon>Bacteria</taxon>
        <taxon>Pseudomonadati</taxon>
        <taxon>Pseudomonadota</taxon>
        <taxon>Betaproteobacteria</taxon>
        <taxon>Neisseriales</taxon>
        <taxon>Neisseriaceae</taxon>
        <taxon>Morococcus</taxon>
    </lineage>
</organism>
<dbReference type="PATRIC" id="fig|1056807.3.peg.374"/>
<dbReference type="InterPro" id="IPR050955">
    <property type="entry name" value="Plant_Biomass_Hydrol_Est"/>
</dbReference>
<dbReference type="PANTHER" id="PTHR43037">
    <property type="entry name" value="UNNAMED PRODUCT-RELATED"/>
    <property type="match status" value="1"/>
</dbReference>
<feature type="chain" id="PRO_5002144520" evidence="2">
    <location>
        <begin position="25"/>
        <end position="326"/>
    </location>
</feature>
<dbReference type="Pfam" id="PF00756">
    <property type="entry name" value="Esterase"/>
    <property type="match status" value="1"/>
</dbReference>
<sequence>MKKTATVIAAGLLLAACTATQNTAENSPAAQSTQNPAWDKQYGGADKAYDSRLLALREQIAPRFEVLTFKDPQTGKEMQYNLYTPKNLEPGRKYSLVMFIADASTAGKGVKAPLMQGYGGIIWATDEAQAKHPAFVLVPSYTETAVNDQWQTTNEVGMTLRLVRSLMAEKPIDPDRVYTTGQSMGGMISFYLNSIEPNLFAASMFVGSQWDINVLKPLTRAKFIYTVSAGDPKASAGMAQVGEMLRQNKVAYAETEFSAKLPQSEQNAKVQQILAQGRRINFIRFTPNTVIPANTANKGAEHMYSFDYAYLLEPARDWLMQQKREK</sequence>
<dbReference type="InterPro" id="IPR000801">
    <property type="entry name" value="Esterase-like"/>
</dbReference>
<evidence type="ECO:0000313" key="5">
    <source>
        <dbReference type="Proteomes" id="UP000031390"/>
    </source>
</evidence>
<evidence type="ECO:0000313" key="3">
    <source>
        <dbReference type="EMBL" id="KIC12653.1"/>
    </source>
</evidence>
<dbReference type="GO" id="GO:0016787">
    <property type="term" value="F:hydrolase activity"/>
    <property type="evidence" value="ECO:0007669"/>
    <property type="project" value="UniProtKB-KW"/>
</dbReference>
<evidence type="ECO:0000256" key="1">
    <source>
        <dbReference type="ARBA" id="ARBA00022729"/>
    </source>
</evidence>
<keyword evidence="1 2" id="KW-0732">Signal</keyword>
<evidence type="ECO:0000256" key="2">
    <source>
        <dbReference type="SAM" id="SignalP"/>
    </source>
</evidence>